<evidence type="ECO:0000259" key="2">
    <source>
        <dbReference type="Pfam" id="PF13490"/>
    </source>
</evidence>
<dbReference type="RefSeq" id="WP_168113264.1">
    <property type="nucleotide sequence ID" value="NZ_BOON01000001.1"/>
</dbReference>
<keyword evidence="1" id="KW-1133">Transmembrane helix</keyword>
<evidence type="ECO:0000313" key="4">
    <source>
        <dbReference type="Proteomes" id="UP000599074"/>
    </source>
</evidence>
<keyword evidence="1" id="KW-0812">Transmembrane</keyword>
<dbReference type="InterPro" id="IPR027383">
    <property type="entry name" value="Znf_put"/>
</dbReference>
<accession>A0A8J3T8F0</accession>
<keyword evidence="4" id="KW-1185">Reference proteome</keyword>
<comment type="caution">
    <text evidence="3">The sequence shown here is derived from an EMBL/GenBank/DDBJ whole genome shotgun (WGS) entry which is preliminary data.</text>
</comment>
<proteinExistence type="predicted"/>
<feature type="domain" description="Putative zinc-finger" evidence="2">
    <location>
        <begin position="9"/>
        <end position="43"/>
    </location>
</feature>
<feature type="transmembrane region" description="Helical" evidence="1">
    <location>
        <begin position="106"/>
        <end position="127"/>
    </location>
</feature>
<dbReference type="Proteomes" id="UP000599074">
    <property type="component" value="Unassembled WGS sequence"/>
</dbReference>
<protein>
    <recommendedName>
        <fullName evidence="2">Putative zinc-finger domain-containing protein</fullName>
    </recommendedName>
</protein>
<feature type="transmembrane region" description="Helical" evidence="1">
    <location>
        <begin position="139"/>
        <end position="155"/>
    </location>
</feature>
<feature type="transmembrane region" description="Helical" evidence="1">
    <location>
        <begin position="162"/>
        <end position="181"/>
    </location>
</feature>
<keyword evidence="1" id="KW-0472">Membrane</keyword>
<reference evidence="3" key="1">
    <citation type="submission" date="2021-01" db="EMBL/GenBank/DDBJ databases">
        <title>Whole genome shotgun sequence of Planosporangium mesophilum NBRC 109066.</title>
        <authorList>
            <person name="Komaki H."/>
            <person name="Tamura T."/>
        </authorList>
    </citation>
    <scope>NUCLEOTIDE SEQUENCE</scope>
    <source>
        <strain evidence="3">NBRC 109066</strain>
    </source>
</reference>
<dbReference type="AlphaFoldDB" id="A0A8J3T8F0"/>
<gene>
    <name evidence="3" type="ORF">Pme01_00230</name>
</gene>
<name>A0A8J3T8F0_9ACTN</name>
<sequence>MTAHPAISCDQARLALSARLDGEPLGMPADRLGWHVETCPACADWLSRAERVTRLVRVQPARVPDLTETIMAAVAAEQAGLAVDRARTRSTGRRAAGAGRQALTRVLQTAIAAIAAMQLFAITSVVLGVSTDQHADHEAGAFAAAVAAAFLLAAFRPRLARAYTPIAVVLAVCLTVTSRMGMGDHPVTMLHEIGGYLGAIVQAGLIFALGRLYPSSDSSPDRPVTTNPAGMAA</sequence>
<organism evidence="3 4">
    <name type="scientific">Planosporangium mesophilum</name>
    <dbReference type="NCBI Taxonomy" id="689768"/>
    <lineage>
        <taxon>Bacteria</taxon>
        <taxon>Bacillati</taxon>
        <taxon>Actinomycetota</taxon>
        <taxon>Actinomycetes</taxon>
        <taxon>Micromonosporales</taxon>
        <taxon>Micromonosporaceae</taxon>
        <taxon>Planosporangium</taxon>
    </lineage>
</organism>
<evidence type="ECO:0000313" key="3">
    <source>
        <dbReference type="EMBL" id="GII20426.1"/>
    </source>
</evidence>
<dbReference type="EMBL" id="BOON01000001">
    <property type="protein sequence ID" value="GII20426.1"/>
    <property type="molecule type" value="Genomic_DNA"/>
</dbReference>
<evidence type="ECO:0000256" key="1">
    <source>
        <dbReference type="SAM" id="Phobius"/>
    </source>
</evidence>
<dbReference type="Pfam" id="PF13490">
    <property type="entry name" value="zf-HC2"/>
    <property type="match status" value="1"/>
</dbReference>
<feature type="transmembrane region" description="Helical" evidence="1">
    <location>
        <begin position="193"/>
        <end position="213"/>
    </location>
</feature>